<organism evidence="1 2">
    <name type="scientific">Allomuricauda ruestringensis (strain DSM 13258 / CIP 107369 / LMG 19739 / B1)</name>
    <name type="common">Muricauda ruestringensis</name>
    <dbReference type="NCBI Taxonomy" id="886377"/>
    <lineage>
        <taxon>Bacteria</taxon>
        <taxon>Pseudomonadati</taxon>
        <taxon>Bacteroidota</taxon>
        <taxon>Flavobacteriia</taxon>
        <taxon>Flavobacteriales</taxon>
        <taxon>Flavobacteriaceae</taxon>
        <taxon>Flagellimonas</taxon>
    </lineage>
</organism>
<protein>
    <submittedName>
        <fullName evidence="1">Uncharacterized protein</fullName>
    </submittedName>
</protein>
<evidence type="ECO:0000313" key="2">
    <source>
        <dbReference type="Proteomes" id="UP000008908"/>
    </source>
</evidence>
<dbReference type="STRING" id="886377.Murru_2590"/>
<keyword evidence="2" id="KW-1185">Reference proteome</keyword>
<dbReference type="HOGENOM" id="CLU_2423720_0_0_10"/>
<dbReference type="OrthoDB" id="1445399at2"/>
<dbReference type="Proteomes" id="UP000008908">
    <property type="component" value="Chromosome"/>
</dbReference>
<reference evidence="1 2" key="2">
    <citation type="journal article" date="2012" name="Stand. Genomic Sci.">
        <title>Complete genome sequence of the facultatively anaerobic, appendaged bacterium Muricauda ruestringensis type strain (B1(T)).</title>
        <authorList>
            <person name="Huntemann M."/>
            <person name="Teshima H."/>
            <person name="Lapidus A."/>
            <person name="Nolan M."/>
            <person name="Lucas S."/>
            <person name="Hammon N."/>
            <person name="Deshpande S."/>
            <person name="Cheng J.F."/>
            <person name="Tapia R."/>
            <person name="Goodwin L.A."/>
            <person name="Pitluck S."/>
            <person name="Liolios K."/>
            <person name="Pagani I."/>
            <person name="Ivanova N."/>
            <person name="Mavromatis K."/>
            <person name="Mikhailova N."/>
            <person name="Pati A."/>
            <person name="Chen A."/>
            <person name="Palaniappan K."/>
            <person name="Land M."/>
            <person name="Hauser L."/>
            <person name="Pan C."/>
            <person name="Brambilla E.M."/>
            <person name="Rohde M."/>
            <person name="Spring S."/>
            <person name="Goker M."/>
            <person name="Detter J.C."/>
            <person name="Bristow J."/>
            <person name="Eisen J.A."/>
            <person name="Markowitz V."/>
            <person name="Hugenholtz P."/>
            <person name="Kyrpides N.C."/>
            <person name="Klenk H.P."/>
            <person name="Woyke T."/>
        </authorList>
    </citation>
    <scope>NUCLEOTIDE SEQUENCE [LARGE SCALE GENOMIC DNA]</scope>
    <source>
        <strain evidence="2">DSM 13258 / LMG 19739 / B1</strain>
    </source>
</reference>
<dbReference type="AlphaFoldDB" id="G2PQC0"/>
<reference evidence="2" key="1">
    <citation type="submission" date="2011-08" db="EMBL/GenBank/DDBJ databases">
        <title>The complete genome of Muricauda ruestringensis DSM 13258.</title>
        <authorList>
            <person name="Lucas S."/>
            <person name="Han J."/>
            <person name="Lapidus A."/>
            <person name="Bruce D."/>
            <person name="Goodwin L."/>
            <person name="Pitluck S."/>
            <person name="Peters L."/>
            <person name="Kyrpides N."/>
            <person name="Mavromatis K."/>
            <person name="Ivanova N."/>
            <person name="Ovchinnikova G."/>
            <person name="Teshima H."/>
            <person name="Detter J.C."/>
            <person name="Tapia R."/>
            <person name="Han C."/>
            <person name="Land M."/>
            <person name="Hauser L."/>
            <person name="Markowitz V."/>
            <person name="Cheng J.-F."/>
            <person name="Hugenholtz P."/>
            <person name="Woyke T."/>
            <person name="Wu D."/>
            <person name="Spring S."/>
            <person name="Schroeder M."/>
            <person name="Brambilla E."/>
            <person name="Klenk H.-P."/>
            <person name="Eisen J.A."/>
        </authorList>
    </citation>
    <scope>NUCLEOTIDE SEQUENCE [LARGE SCALE GENOMIC DNA]</scope>
    <source>
        <strain evidence="2">DSM 13258 / LMG 19739 / B1</strain>
    </source>
</reference>
<name>G2PQC0_ALLRU</name>
<accession>G2PQC0</accession>
<sequence length="91" mass="10771">MDSKGAFNLYEQYYRNNKTYGFYLRESTWYSIGQVLFIVGVREGDELQGTLPYFNNPQVYVKLYYTNSIGEINEATKYKVIRIEDGGSYRY</sequence>
<gene>
    <name evidence="1" type="ordered locus">Murru_2590</name>
</gene>
<dbReference type="EMBL" id="CP002999">
    <property type="protein sequence ID" value="AEM71626.1"/>
    <property type="molecule type" value="Genomic_DNA"/>
</dbReference>
<dbReference type="KEGG" id="mrs:Murru_2590"/>
<evidence type="ECO:0000313" key="1">
    <source>
        <dbReference type="EMBL" id="AEM71626.1"/>
    </source>
</evidence>
<proteinExistence type="predicted"/>
<dbReference type="RefSeq" id="WP_014033907.1">
    <property type="nucleotide sequence ID" value="NC_015945.1"/>
</dbReference>